<dbReference type="Pfam" id="PF04542">
    <property type="entry name" value="Sigma70_r2"/>
    <property type="match status" value="1"/>
</dbReference>
<evidence type="ECO:0000313" key="2">
    <source>
        <dbReference type="EMBL" id="EDX74756.1"/>
    </source>
</evidence>
<name>B4VTP9_9CYAN</name>
<dbReference type="Proteomes" id="UP000003835">
    <property type="component" value="Unassembled WGS sequence"/>
</dbReference>
<dbReference type="SUPFAM" id="SSF88946">
    <property type="entry name" value="Sigma2 domain of RNA polymerase sigma factors"/>
    <property type="match status" value="1"/>
</dbReference>
<gene>
    <name evidence="2" type="ORF">MC7420_6234</name>
</gene>
<dbReference type="GO" id="GO:0006352">
    <property type="term" value="P:DNA-templated transcription initiation"/>
    <property type="evidence" value="ECO:0007669"/>
    <property type="project" value="InterPro"/>
</dbReference>
<dbReference type="OrthoDB" id="485245at2"/>
<reference evidence="2 3" key="1">
    <citation type="submission" date="2008-07" db="EMBL/GenBank/DDBJ databases">
        <authorList>
            <person name="Tandeau de Marsac N."/>
            <person name="Ferriera S."/>
            <person name="Johnson J."/>
            <person name="Kravitz S."/>
            <person name="Beeson K."/>
            <person name="Sutton G."/>
            <person name="Rogers Y.-H."/>
            <person name="Friedman R."/>
            <person name="Frazier M."/>
            <person name="Venter J.C."/>
        </authorList>
    </citation>
    <scope>NUCLEOTIDE SEQUENCE [LARGE SCALE GENOMIC DNA]</scope>
    <source>
        <strain evidence="2 3">PCC 7420</strain>
    </source>
</reference>
<keyword evidence="3" id="KW-1185">Reference proteome</keyword>
<dbReference type="InterPro" id="IPR007627">
    <property type="entry name" value="RNA_pol_sigma70_r2"/>
</dbReference>
<dbReference type="STRING" id="118168.MC7420_6234"/>
<organism evidence="2 3">
    <name type="scientific">Coleofasciculus chthonoplastes PCC 7420</name>
    <dbReference type="NCBI Taxonomy" id="118168"/>
    <lineage>
        <taxon>Bacteria</taxon>
        <taxon>Bacillati</taxon>
        <taxon>Cyanobacteriota</taxon>
        <taxon>Cyanophyceae</taxon>
        <taxon>Coleofasciculales</taxon>
        <taxon>Coleofasciculaceae</taxon>
        <taxon>Coleofasciculus</taxon>
    </lineage>
</organism>
<dbReference type="GO" id="GO:0003700">
    <property type="term" value="F:DNA-binding transcription factor activity"/>
    <property type="evidence" value="ECO:0007669"/>
    <property type="project" value="InterPro"/>
</dbReference>
<protein>
    <submittedName>
        <fullName evidence="2">RNA polymerase sigma factor, sigma-70 family</fullName>
    </submittedName>
</protein>
<dbReference type="InterPro" id="IPR013325">
    <property type="entry name" value="RNA_pol_sigma_r2"/>
</dbReference>
<feature type="domain" description="RNA polymerase sigma-70 region 2" evidence="1">
    <location>
        <begin position="34"/>
        <end position="103"/>
    </location>
</feature>
<evidence type="ECO:0000313" key="3">
    <source>
        <dbReference type="Proteomes" id="UP000003835"/>
    </source>
</evidence>
<proteinExistence type="predicted"/>
<dbReference type="EMBL" id="DS989852">
    <property type="protein sequence ID" value="EDX74756.1"/>
    <property type="molecule type" value="Genomic_DNA"/>
</dbReference>
<evidence type="ECO:0000259" key="1">
    <source>
        <dbReference type="Pfam" id="PF04542"/>
    </source>
</evidence>
<accession>B4VTP9</accession>
<dbReference type="AlphaFoldDB" id="B4VTP9"/>
<dbReference type="RefSeq" id="WP_006102089.1">
    <property type="nucleotide sequence ID" value="NZ_DS989852.1"/>
</dbReference>
<dbReference type="Gene3D" id="1.10.1740.10">
    <property type="match status" value="1"/>
</dbReference>
<dbReference type="eggNOG" id="COG1595">
    <property type="taxonomic scope" value="Bacteria"/>
</dbReference>
<sequence>MTQQFNHALLPEDPIKRCLKGDCLVCGQLLSHLEHQRRIERIARKNTRGTAVSWEDAAQTAHAKVFQAVMAGKFRQGDVQDFYHWAAMVARFAIIDLVRKEKRQNCISLDQTIPGTDLPLLETIQDELDLLDTVERADLVSRAIDAISVLDKRHPNRGYQRLWYGKVQGKTQVQLAADLGLKTQGAVSKRWRELLEYLAEELGLMQPATIQSEIKATSSQKVQRVRSTQGW</sequence>
<dbReference type="HOGENOM" id="CLU_1288063_0_0_3"/>